<evidence type="ECO:0000256" key="6">
    <source>
        <dbReference type="ARBA" id="ARBA00022970"/>
    </source>
</evidence>
<keyword evidence="4" id="KW-0997">Cell inner membrane</keyword>
<dbReference type="GO" id="GO:0005304">
    <property type="term" value="F:L-valine transmembrane transporter activity"/>
    <property type="evidence" value="ECO:0007669"/>
    <property type="project" value="TreeGrafter"/>
</dbReference>
<feature type="transmembrane region" description="Helical" evidence="11">
    <location>
        <begin position="315"/>
        <end position="333"/>
    </location>
</feature>
<dbReference type="EMBL" id="STGW01000001">
    <property type="protein sequence ID" value="THV18586.1"/>
    <property type="molecule type" value="Genomic_DNA"/>
</dbReference>
<feature type="transmembrane region" description="Helical" evidence="11">
    <location>
        <begin position="262"/>
        <end position="283"/>
    </location>
</feature>
<evidence type="ECO:0000256" key="1">
    <source>
        <dbReference type="ARBA" id="ARBA00004651"/>
    </source>
</evidence>
<dbReference type="PANTHER" id="PTHR11795">
    <property type="entry name" value="BRANCHED-CHAIN AMINO ACID TRANSPORT SYSTEM PERMEASE PROTEIN LIVH"/>
    <property type="match status" value="1"/>
</dbReference>
<evidence type="ECO:0000256" key="5">
    <source>
        <dbReference type="ARBA" id="ARBA00022692"/>
    </source>
</evidence>
<comment type="caution">
    <text evidence="13">The sequence shown here is derived from an EMBL/GenBank/DDBJ whole genome shotgun (WGS) entry which is preliminary data.</text>
</comment>
<dbReference type="GO" id="GO:0015188">
    <property type="term" value="F:L-isoleucine transmembrane transporter activity"/>
    <property type="evidence" value="ECO:0007669"/>
    <property type="project" value="TreeGrafter"/>
</dbReference>
<keyword evidence="14" id="KW-1185">Reference proteome</keyword>
<gene>
    <name evidence="13" type="ORF">E9934_02965</name>
</gene>
<evidence type="ECO:0000256" key="12">
    <source>
        <dbReference type="SAM" id="SignalP"/>
    </source>
</evidence>
<dbReference type="Gene3D" id="2.60.40.10">
    <property type="entry name" value="Immunoglobulins"/>
    <property type="match status" value="1"/>
</dbReference>
<feature type="region of interest" description="Disordered" evidence="10">
    <location>
        <begin position="27"/>
        <end position="87"/>
    </location>
</feature>
<feature type="compositionally biased region" description="Low complexity" evidence="10">
    <location>
        <begin position="35"/>
        <end position="48"/>
    </location>
</feature>
<dbReference type="RefSeq" id="WP_136561300.1">
    <property type="nucleotide sequence ID" value="NZ_BAABLS010000002.1"/>
</dbReference>
<sequence>MVHRRWWALLLAGVILLLLSPAAAHADETAEPTDSPSSGSATQSPSESVSPTDTASDDPVVPSGPGIGITLVNSSDKSDEHPKGAPMEGVTLTVLDSSGNEVGEGVTDAEGMAFVPVEELDTYTVRLDEDTLPDGINLNGSNESQPIQMRLLTTTFVDFPIGATKGETASFGDKFVASMLSGIKFGLIVALAALGLSLIFGTTGLTNFAHGELITLGGLFTYFANRELGLSVLLAGLVAVALSAGFGWTQDRALWRPLRRRGTGLIAMMIVSIGFGLFLRSVYQYFFGSSTRSLSEYTNQERRDYGLFKLADKEVAIMLIALVAIALVCVAMAKTRMGKAMRAVSDNPALAASSGMRVDGVIRMAWILGTALSGLAGALLAVNSQVNFLMGFKLLLLVFAAVTLGGLGTIWGALFGSMVIGIMVEAGPLFGVPSSIKEVGALVVLILILLIRPQGILGRRERIG</sequence>
<reference evidence="13 14" key="1">
    <citation type="journal article" date="2009" name="Int. J. Syst. Evol. Microbiol.">
        <title>Nocardioides caeni sp. nov., isolated from wastewater.</title>
        <authorList>
            <person name="Yoon J.H."/>
            <person name="Kang S.J."/>
            <person name="Park S."/>
            <person name="Kim W."/>
            <person name="Oh T.K."/>
        </authorList>
    </citation>
    <scope>NUCLEOTIDE SEQUENCE [LARGE SCALE GENOMIC DNA]</scope>
    <source>
        <strain evidence="13 14">DSM 23134</strain>
    </source>
</reference>
<evidence type="ECO:0000256" key="4">
    <source>
        <dbReference type="ARBA" id="ARBA00022519"/>
    </source>
</evidence>
<protein>
    <submittedName>
        <fullName evidence="13">Branched-chain amino acid ABC transporter permease</fullName>
    </submittedName>
</protein>
<feature type="transmembrane region" description="Helical" evidence="11">
    <location>
        <begin position="185"/>
        <end position="208"/>
    </location>
</feature>
<dbReference type="PANTHER" id="PTHR11795:SF371">
    <property type="entry name" value="HIGH-AFFINITY BRANCHED-CHAIN AMINO ACID TRANSPORT SYSTEM PERMEASE PROTEIN LIVH"/>
    <property type="match status" value="1"/>
</dbReference>
<dbReference type="Proteomes" id="UP000307087">
    <property type="component" value="Unassembled WGS sequence"/>
</dbReference>
<dbReference type="InterPro" id="IPR001851">
    <property type="entry name" value="ABC_transp_permease"/>
</dbReference>
<feature type="transmembrane region" description="Helical" evidence="11">
    <location>
        <begin position="394"/>
        <end position="424"/>
    </location>
</feature>
<evidence type="ECO:0000313" key="14">
    <source>
        <dbReference type="Proteomes" id="UP000307087"/>
    </source>
</evidence>
<accession>A0A4V4HLK0</accession>
<evidence type="ECO:0000256" key="8">
    <source>
        <dbReference type="ARBA" id="ARBA00023136"/>
    </source>
</evidence>
<feature type="chain" id="PRO_5020720664" evidence="12">
    <location>
        <begin position="27"/>
        <end position="464"/>
    </location>
</feature>
<evidence type="ECO:0000256" key="11">
    <source>
        <dbReference type="SAM" id="Phobius"/>
    </source>
</evidence>
<dbReference type="Pfam" id="PF02653">
    <property type="entry name" value="BPD_transp_2"/>
    <property type="match status" value="1"/>
</dbReference>
<keyword evidence="3" id="KW-1003">Cell membrane</keyword>
<keyword evidence="5 11" id="KW-0812">Transmembrane</keyword>
<evidence type="ECO:0000256" key="3">
    <source>
        <dbReference type="ARBA" id="ARBA00022475"/>
    </source>
</evidence>
<dbReference type="CDD" id="cd06582">
    <property type="entry name" value="TM_PBP1_LivH_like"/>
    <property type="match status" value="1"/>
</dbReference>
<evidence type="ECO:0000256" key="9">
    <source>
        <dbReference type="ARBA" id="ARBA00037998"/>
    </source>
</evidence>
<feature type="transmembrane region" description="Helical" evidence="11">
    <location>
        <begin position="430"/>
        <end position="451"/>
    </location>
</feature>
<dbReference type="AlphaFoldDB" id="A0A4V4HLK0"/>
<comment type="subcellular location">
    <subcellularLocation>
        <location evidence="1">Cell membrane</location>
        <topology evidence="1">Multi-pass membrane protein</topology>
    </subcellularLocation>
</comment>
<proteinExistence type="inferred from homology"/>
<dbReference type="GO" id="GO:0015190">
    <property type="term" value="F:L-leucine transmembrane transporter activity"/>
    <property type="evidence" value="ECO:0007669"/>
    <property type="project" value="TreeGrafter"/>
</dbReference>
<feature type="transmembrane region" description="Helical" evidence="11">
    <location>
        <begin position="228"/>
        <end position="250"/>
    </location>
</feature>
<evidence type="ECO:0000256" key="7">
    <source>
        <dbReference type="ARBA" id="ARBA00022989"/>
    </source>
</evidence>
<keyword evidence="6" id="KW-0029">Amino-acid transport</keyword>
<feature type="transmembrane region" description="Helical" evidence="11">
    <location>
        <begin position="364"/>
        <end position="382"/>
    </location>
</feature>
<evidence type="ECO:0000256" key="10">
    <source>
        <dbReference type="SAM" id="MobiDB-lite"/>
    </source>
</evidence>
<dbReference type="OrthoDB" id="9807115at2"/>
<dbReference type="GO" id="GO:0042941">
    <property type="term" value="P:D-alanine transmembrane transport"/>
    <property type="evidence" value="ECO:0007669"/>
    <property type="project" value="TreeGrafter"/>
</dbReference>
<comment type="similarity">
    <text evidence="9">Belongs to the binding-protein-dependent transport system permease family. LivHM subfamily.</text>
</comment>
<dbReference type="InterPro" id="IPR052157">
    <property type="entry name" value="BCAA_transport_permease"/>
</dbReference>
<dbReference type="GO" id="GO:0015808">
    <property type="term" value="P:L-alanine transport"/>
    <property type="evidence" value="ECO:0007669"/>
    <property type="project" value="TreeGrafter"/>
</dbReference>
<dbReference type="GO" id="GO:0005975">
    <property type="term" value="P:carbohydrate metabolic process"/>
    <property type="evidence" value="ECO:0007669"/>
    <property type="project" value="UniProtKB-ARBA"/>
</dbReference>
<feature type="signal peptide" evidence="12">
    <location>
        <begin position="1"/>
        <end position="26"/>
    </location>
</feature>
<dbReference type="InterPro" id="IPR013783">
    <property type="entry name" value="Ig-like_fold"/>
</dbReference>
<dbReference type="GO" id="GO:0015192">
    <property type="term" value="F:L-phenylalanine transmembrane transporter activity"/>
    <property type="evidence" value="ECO:0007669"/>
    <property type="project" value="TreeGrafter"/>
</dbReference>
<keyword evidence="8 11" id="KW-0472">Membrane</keyword>
<evidence type="ECO:0000313" key="13">
    <source>
        <dbReference type="EMBL" id="THV18586.1"/>
    </source>
</evidence>
<organism evidence="13 14">
    <name type="scientific">Nocardioides caeni</name>
    <dbReference type="NCBI Taxonomy" id="574700"/>
    <lineage>
        <taxon>Bacteria</taxon>
        <taxon>Bacillati</taxon>
        <taxon>Actinomycetota</taxon>
        <taxon>Actinomycetes</taxon>
        <taxon>Propionibacteriales</taxon>
        <taxon>Nocardioidaceae</taxon>
        <taxon>Nocardioides</taxon>
    </lineage>
</organism>
<keyword evidence="2" id="KW-0813">Transport</keyword>
<dbReference type="GO" id="GO:1903806">
    <property type="term" value="P:L-isoleucine import across plasma membrane"/>
    <property type="evidence" value="ECO:0007669"/>
    <property type="project" value="TreeGrafter"/>
</dbReference>
<name>A0A4V4HLK0_9ACTN</name>
<keyword evidence="12" id="KW-0732">Signal</keyword>
<keyword evidence="7 11" id="KW-1133">Transmembrane helix</keyword>
<dbReference type="GO" id="GO:0005886">
    <property type="term" value="C:plasma membrane"/>
    <property type="evidence" value="ECO:0007669"/>
    <property type="project" value="UniProtKB-SubCell"/>
</dbReference>
<evidence type="ECO:0000256" key="2">
    <source>
        <dbReference type="ARBA" id="ARBA00022448"/>
    </source>
</evidence>